<feature type="domain" description="BTB" evidence="3">
    <location>
        <begin position="374"/>
        <end position="441"/>
    </location>
</feature>
<reference evidence="4 5" key="1">
    <citation type="submission" date="2024-08" db="EMBL/GenBank/DDBJ databases">
        <authorList>
            <person name="Will J Nash"/>
            <person name="Angela Man"/>
            <person name="Seanna McTaggart"/>
            <person name="Kendall Baker"/>
            <person name="Tom Barker"/>
            <person name="Leah Catchpole"/>
            <person name="Alex Durrant"/>
            <person name="Karim Gharbi"/>
            <person name="Naomi Irish"/>
            <person name="Gemy Kaithakottil"/>
            <person name="Debby Ku"/>
            <person name="Aaliyah Providence"/>
            <person name="Felix Shaw"/>
            <person name="David Swarbreck"/>
            <person name="Chris Watkins"/>
            <person name="Ann M. McCartney"/>
            <person name="Giulio Formenti"/>
            <person name="Alice Mouton"/>
            <person name="Noel Vella"/>
            <person name="Bjorn M von Reumont"/>
            <person name="Adriana Vella"/>
            <person name="Wilfried Haerty"/>
        </authorList>
    </citation>
    <scope>NUCLEOTIDE SEQUENCE [LARGE SCALE GENOMIC DNA]</scope>
</reference>
<evidence type="ECO:0000256" key="1">
    <source>
        <dbReference type="ARBA" id="ARBA00022737"/>
    </source>
</evidence>
<feature type="repeat" description="RCC1" evidence="2">
    <location>
        <begin position="202"/>
        <end position="253"/>
    </location>
</feature>
<dbReference type="Gene3D" id="2.130.10.30">
    <property type="entry name" value="Regulator of chromosome condensation 1/beta-lactamase-inhibitor protein II"/>
    <property type="match status" value="1"/>
</dbReference>
<dbReference type="SUPFAM" id="SSF50985">
    <property type="entry name" value="RCC1/BLIP-II"/>
    <property type="match status" value="1"/>
</dbReference>
<dbReference type="InterPro" id="IPR011333">
    <property type="entry name" value="SKP1/BTB/POZ_sf"/>
</dbReference>
<feature type="repeat" description="RCC1" evidence="2">
    <location>
        <begin position="149"/>
        <end position="201"/>
    </location>
</feature>
<dbReference type="Proteomes" id="UP001642520">
    <property type="component" value="Unassembled WGS sequence"/>
</dbReference>
<dbReference type="SMART" id="SM00225">
    <property type="entry name" value="BTB"/>
    <property type="match status" value="1"/>
</dbReference>
<gene>
    <name evidence="4" type="ORF">XYLVIOL_LOCUS4773</name>
</gene>
<evidence type="ECO:0000256" key="2">
    <source>
        <dbReference type="PROSITE-ProRule" id="PRU00235"/>
    </source>
</evidence>
<accession>A0ABP1NLW4</accession>
<dbReference type="InterPro" id="IPR058923">
    <property type="entry name" value="RCC1-like_dom"/>
</dbReference>
<evidence type="ECO:0000313" key="4">
    <source>
        <dbReference type="EMBL" id="CAL7941033.1"/>
    </source>
</evidence>
<feature type="repeat" description="RCC1" evidence="2">
    <location>
        <begin position="96"/>
        <end position="148"/>
    </location>
</feature>
<feature type="repeat" description="RCC1" evidence="2">
    <location>
        <begin position="254"/>
        <end position="305"/>
    </location>
</feature>
<dbReference type="EMBL" id="CAXAJV020001292">
    <property type="protein sequence ID" value="CAL7941033.1"/>
    <property type="molecule type" value="Genomic_DNA"/>
</dbReference>
<sequence>MIPFNLKNWSIFSLLEPKFIPEIHMAIVYGNLGNEALIVTKDDMVYGIGCNECGCLGTGDDRSTLSLKKVETLCKKGVKTIKYGTCPHVLALTKTGEVYSWGHNGHSELGNGSTEPCLIPTRVGMNLSKKFVIDIACGNHHSLALTAEGEVYAWGENNCGQVGISTGINQNAPRKVNSTLAGKKVIYISCGHSTSMAITDNGEVYSWGYNGLGQLGVGNYVNQADPCKLTTLVGTVIDKVMCGFAHTMALTNKGVLYVWGANNWGQLGFGNKINSSIPVKLEVQKMGRILDIATSHYNSISIAEGEGNQIFMWGQCLGQSITVPTLTSLEYIHDVFACFSSCNVMHEPLILHGEEEDVGVADSFREAFDDPTTSDFVIQVQEKSISVHKVVLMIRSQYFKALFEKNLPENNQGAMQHHEFSYDVYRAFLKYLYTDEIYLPPESALELLKLADNYSERQLKKRCIEMIRKGITVENVAYLYSAALEYSAKELEECCFKFALNHMTAVIQTANFAKLDENVVKTFIFNAATAGAFKT</sequence>
<keyword evidence="5" id="KW-1185">Reference proteome</keyword>
<dbReference type="SUPFAM" id="SSF54695">
    <property type="entry name" value="POZ domain"/>
    <property type="match status" value="1"/>
</dbReference>
<dbReference type="InterPro" id="IPR000210">
    <property type="entry name" value="BTB/POZ_dom"/>
</dbReference>
<dbReference type="PANTHER" id="PTHR22870">
    <property type="entry name" value="REGULATOR OF CHROMOSOME CONDENSATION"/>
    <property type="match status" value="1"/>
</dbReference>
<dbReference type="PROSITE" id="PS50097">
    <property type="entry name" value="BTB"/>
    <property type="match status" value="1"/>
</dbReference>
<dbReference type="InterPro" id="IPR051210">
    <property type="entry name" value="Ub_ligase/GEF_domain"/>
</dbReference>
<keyword evidence="1" id="KW-0677">Repeat</keyword>
<dbReference type="PROSITE" id="PS00626">
    <property type="entry name" value="RCC1_2"/>
    <property type="match status" value="1"/>
</dbReference>
<organism evidence="4 5">
    <name type="scientific">Xylocopa violacea</name>
    <name type="common">Violet carpenter bee</name>
    <name type="synonym">Apis violacea</name>
    <dbReference type="NCBI Taxonomy" id="135666"/>
    <lineage>
        <taxon>Eukaryota</taxon>
        <taxon>Metazoa</taxon>
        <taxon>Ecdysozoa</taxon>
        <taxon>Arthropoda</taxon>
        <taxon>Hexapoda</taxon>
        <taxon>Insecta</taxon>
        <taxon>Pterygota</taxon>
        <taxon>Neoptera</taxon>
        <taxon>Endopterygota</taxon>
        <taxon>Hymenoptera</taxon>
        <taxon>Apocrita</taxon>
        <taxon>Aculeata</taxon>
        <taxon>Apoidea</taxon>
        <taxon>Anthophila</taxon>
        <taxon>Apidae</taxon>
        <taxon>Xylocopa</taxon>
        <taxon>Xylocopa</taxon>
    </lineage>
</organism>
<dbReference type="PANTHER" id="PTHR22870:SF408">
    <property type="entry name" value="OS09G0560450 PROTEIN"/>
    <property type="match status" value="1"/>
</dbReference>
<dbReference type="CDD" id="cd18298">
    <property type="entry name" value="BTB_POZ_RCBTB1_2"/>
    <property type="match status" value="1"/>
</dbReference>
<dbReference type="PRINTS" id="PR00633">
    <property type="entry name" value="RCCNDNSATION"/>
</dbReference>
<protein>
    <recommendedName>
        <fullName evidence="3">BTB domain-containing protein</fullName>
    </recommendedName>
</protein>
<evidence type="ECO:0000259" key="3">
    <source>
        <dbReference type="PROSITE" id="PS50097"/>
    </source>
</evidence>
<dbReference type="Pfam" id="PF00651">
    <property type="entry name" value="BTB"/>
    <property type="match status" value="1"/>
</dbReference>
<proteinExistence type="predicted"/>
<dbReference type="PROSITE" id="PS50012">
    <property type="entry name" value="RCC1_3"/>
    <property type="match status" value="4"/>
</dbReference>
<dbReference type="InterPro" id="IPR000408">
    <property type="entry name" value="Reg_chr_condens"/>
</dbReference>
<dbReference type="InterPro" id="IPR009091">
    <property type="entry name" value="RCC1/BLIP-II"/>
</dbReference>
<evidence type="ECO:0000313" key="5">
    <source>
        <dbReference type="Proteomes" id="UP001642520"/>
    </source>
</evidence>
<dbReference type="CDD" id="cd18498">
    <property type="entry name" value="BACK_RCBTB1_2"/>
    <property type="match status" value="1"/>
</dbReference>
<dbReference type="Gene3D" id="3.30.710.10">
    <property type="entry name" value="Potassium Channel Kv1.1, Chain A"/>
    <property type="match status" value="1"/>
</dbReference>
<name>A0ABP1NLW4_XYLVO</name>
<dbReference type="Pfam" id="PF25390">
    <property type="entry name" value="WD40_RLD"/>
    <property type="match status" value="1"/>
</dbReference>
<comment type="caution">
    <text evidence="4">The sequence shown here is derived from an EMBL/GenBank/DDBJ whole genome shotgun (WGS) entry which is preliminary data.</text>
</comment>